<evidence type="ECO:0000313" key="2">
    <source>
        <dbReference type="Proteomes" id="UP000198604"/>
    </source>
</evidence>
<dbReference type="RefSeq" id="WP_093649545.1">
    <property type="nucleotide sequence ID" value="NZ_CTEN01000001.1"/>
</dbReference>
<reference evidence="2" key="1">
    <citation type="submission" date="2015-03" db="EMBL/GenBank/DDBJ databases">
        <authorList>
            <person name="Urmite Genomes"/>
        </authorList>
    </citation>
    <scope>NUCLEOTIDE SEQUENCE [LARGE SCALE GENOMIC DNA]</scope>
    <source>
        <strain evidence="2">FF10</strain>
    </source>
</reference>
<dbReference type="STRING" id="1608583.BN1356_00163"/>
<name>A0A0E4H3D9_9STRE</name>
<sequence>MSKLRQRETLVWQRATIGEKEKLLDTGLVDRVGYIRLVRELGRKYAA</sequence>
<organism evidence="1 2">
    <name type="scientific">Streptococcus varani</name>
    <dbReference type="NCBI Taxonomy" id="1608583"/>
    <lineage>
        <taxon>Bacteria</taxon>
        <taxon>Bacillati</taxon>
        <taxon>Bacillota</taxon>
        <taxon>Bacilli</taxon>
        <taxon>Lactobacillales</taxon>
        <taxon>Streptococcaceae</taxon>
        <taxon>Streptococcus</taxon>
    </lineage>
</organism>
<evidence type="ECO:0000313" key="1">
    <source>
        <dbReference type="EMBL" id="CQR23795.1"/>
    </source>
</evidence>
<gene>
    <name evidence="1" type="ORF">BN1356_00163</name>
</gene>
<dbReference type="EMBL" id="CTEN01000001">
    <property type="protein sequence ID" value="CQR23795.1"/>
    <property type="molecule type" value="Genomic_DNA"/>
</dbReference>
<proteinExistence type="predicted"/>
<protein>
    <submittedName>
        <fullName evidence="1">Phage protein</fullName>
    </submittedName>
</protein>
<dbReference type="AlphaFoldDB" id="A0A0E4H3D9"/>
<accession>A0A0E4H3D9</accession>
<keyword evidence="2" id="KW-1185">Reference proteome</keyword>
<dbReference type="Proteomes" id="UP000198604">
    <property type="component" value="Unassembled WGS sequence"/>
</dbReference>